<feature type="domain" description="Glycosyl transferase family 3 N-terminal" evidence="11">
    <location>
        <begin position="3"/>
        <end position="64"/>
    </location>
</feature>
<dbReference type="UniPathway" id="UPA00035">
    <property type="reaction ID" value="UER00041"/>
</dbReference>
<dbReference type="HOGENOM" id="CLU_034315_2_1_0"/>
<evidence type="ECO:0000256" key="4">
    <source>
        <dbReference type="ARBA" id="ARBA00022679"/>
    </source>
</evidence>
<comment type="caution">
    <text evidence="9">Lacks conserved residue(s) required for the propagation of feature annotation.</text>
</comment>
<evidence type="ECO:0000256" key="6">
    <source>
        <dbReference type="ARBA" id="ARBA00023141"/>
    </source>
</evidence>
<feature type="binding site" evidence="9">
    <location>
        <position position="164"/>
    </location>
    <ligand>
        <name>anthranilate</name>
        <dbReference type="ChEBI" id="CHEBI:16567"/>
        <label>2</label>
    </ligand>
</feature>
<dbReference type="KEGG" id="ipo:Ilyop_2414"/>
<reference evidence="12 13" key="1">
    <citation type="journal article" date="2010" name="Stand. Genomic Sci.">
        <title>Complete genome sequence of Ilyobacter polytropus type strain (CuHbu1).</title>
        <authorList>
            <person name="Sikorski J."/>
            <person name="Chertkov O."/>
            <person name="Lapidus A."/>
            <person name="Nolan M."/>
            <person name="Lucas S."/>
            <person name="Del Rio T.G."/>
            <person name="Tice H."/>
            <person name="Cheng J.F."/>
            <person name="Tapia R."/>
            <person name="Han C."/>
            <person name="Goodwin L."/>
            <person name="Pitluck S."/>
            <person name="Liolios K."/>
            <person name="Ivanova N."/>
            <person name="Mavromatis K."/>
            <person name="Mikhailova N."/>
            <person name="Pati A."/>
            <person name="Chen A."/>
            <person name="Palaniappan K."/>
            <person name="Land M."/>
            <person name="Hauser L."/>
            <person name="Chang Y.J."/>
            <person name="Jeffries C.D."/>
            <person name="Brambilla E."/>
            <person name="Yasawong M."/>
            <person name="Rohde M."/>
            <person name="Pukall R."/>
            <person name="Spring S."/>
            <person name="Goker M."/>
            <person name="Woyke T."/>
            <person name="Bristow J."/>
            <person name="Eisen J.A."/>
            <person name="Markowitz V."/>
            <person name="Hugenholtz P."/>
            <person name="Kyrpides N.C."/>
            <person name="Klenk H.P."/>
        </authorList>
    </citation>
    <scope>NUCLEOTIDE SEQUENCE [LARGE SCALE GENOMIC DNA]</scope>
    <source>
        <strain evidence="13">ATCC 51220 / DSM 2926 / LMG 16218 / CuHBu1</strain>
        <plasmid evidence="13">pILYOP01</plasmid>
    </source>
</reference>
<keyword evidence="13" id="KW-1185">Reference proteome</keyword>
<comment type="cofactor">
    <cofactor evidence="9">
        <name>Mg(2+)</name>
        <dbReference type="ChEBI" id="CHEBI:18420"/>
    </cofactor>
    <text evidence="9">Binds 2 magnesium ions per monomer.</text>
</comment>
<dbReference type="FunFam" id="3.40.1030.10:FF:000002">
    <property type="entry name" value="Anthranilate phosphoribosyltransferase"/>
    <property type="match status" value="1"/>
</dbReference>
<dbReference type="SUPFAM" id="SSF47648">
    <property type="entry name" value="Nucleoside phosphorylase/phosphoribosyltransferase N-terminal domain"/>
    <property type="match status" value="1"/>
</dbReference>
<dbReference type="EMBL" id="CP002282">
    <property type="protein sequence ID" value="ADO84173.1"/>
    <property type="molecule type" value="Genomic_DNA"/>
</dbReference>
<dbReference type="GO" id="GO:0000287">
    <property type="term" value="F:magnesium ion binding"/>
    <property type="evidence" value="ECO:0007669"/>
    <property type="project" value="UniProtKB-UniRule"/>
</dbReference>
<feature type="binding site" evidence="9">
    <location>
        <position position="78"/>
    </location>
    <ligand>
        <name>5-phospho-alpha-D-ribose 1-diphosphate</name>
        <dbReference type="ChEBI" id="CHEBI:58017"/>
    </ligand>
</feature>
<dbReference type="EC" id="2.4.2.18" evidence="9"/>
<dbReference type="NCBIfam" id="TIGR01245">
    <property type="entry name" value="trpD"/>
    <property type="match status" value="1"/>
</dbReference>
<gene>
    <name evidence="9" type="primary">trpD</name>
    <name evidence="12" type="ordered locus">Ilyop_2414</name>
</gene>
<feature type="binding site" evidence="9">
    <location>
        <position position="225"/>
    </location>
    <ligand>
        <name>Mg(2+)</name>
        <dbReference type="ChEBI" id="CHEBI:18420"/>
        <label>2</label>
    </ligand>
</feature>
<comment type="subunit">
    <text evidence="9">Homodimer.</text>
</comment>
<dbReference type="PANTHER" id="PTHR43285:SF2">
    <property type="entry name" value="ANTHRANILATE PHOSPHORIBOSYLTRANSFERASE"/>
    <property type="match status" value="1"/>
</dbReference>
<dbReference type="Gene3D" id="3.40.1030.10">
    <property type="entry name" value="Nucleoside phosphorylase/phosphoribosyltransferase catalytic domain"/>
    <property type="match status" value="1"/>
</dbReference>
<feature type="domain" description="Glycosyl transferase family 3" evidence="10">
    <location>
        <begin position="72"/>
        <end position="321"/>
    </location>
</feature>
<dbReference type="AlphaFoldDB" id="E3HDI7"/>
<accession>E3HDI7</accession>
<dbReference type="Proteomes" id="UP000006875">
    <property type="component" value="Plasmid pILYOP01"/>
</dbReference>
<comment type="catalytic activity">
    <reaction evidence="7 9">
        <text>N-(5-phospho-beta-D-ribosyl)anthranilate + diphosphate = 5-phospho-alpha-D-ribose 1-diphosphate + anthranilate</text>
        <dbReference type="Rhea" id="RHEA:11768"/>
        <dbReference type="ChEBI" id="CHEBI:16567"/>
        <dbReference type="ChEBI" id="CHEBI:18277"/>
        <dbReference type="ChEBI" id="CHEBI:33019"/>
        <dbReference type="ChEBI" id="CHEBI:58017"/>
        <dbReference type="EC" id="2.4.2.18"/>
    </reaction>
</comment>
<feature type="binding site" evidence="9">
    <location>
        <position position="78"/>
    </location>
    <ligand>
        <name>anthranilate</name>
        <dbReference type="ChEBI" id="CHEBI:16567"/>
        <label>1</label>
    </ligand>
</feature>
<evidence type="ECO:0000256" key="7">
    <source>
        <dbReference type="ARBA" id="ARBA00052328"/>
    </source>
</evidence>
<comment type="similarity">
    <text evidence="8">In the C-terminal section; belongs to the anthranilate phosphoribosyltransferase family.</text>
</comment>
<feature type="binding site" evidence="9">
    <location>
        <begin position="81"/>
        <end position="82"/>
    </location>
    <ligand>
        <name>5-phospho-alpha-D-ribose 1-diphosphate</name>
        <dbReference type="ChEBI" id="CHEBI:58017"/>
    </ligand>
</feature>
<evidence type="ECO:0000313" key="12">
    <source>
        <dbReference type="EMBL" id="ADO84173.1"/>
    </source>
</evidence>
<evidence type="ECO:0000256" key="9">
    <source>
        <dbReference type="HAMAP-Rule" id="MF_00211"/>
    </source>
</evidence>
<proteinExistence type="inferred from homology"/>
<dbReference type="GO" id="GO:0005829">
    <property type="term" value="C:cytosol"/>
    <property type="evidence" value="ECO:0007669"/>
    <property type="project" value="TreeGrafter"/>
</dbReference>
<evidence type="ECO:0000256" key="8">
    <source>
        <dbReference type="ARBA" id="ARBA00061188"/>
    </source>
</evidence>
<keyword evidence="3 9" id="KW-0328">Glycosyltransferase</keyword>
<dbReference type="GO" id="GO:0004048">
    <property type="term" value="F:anthranilate phosphoribosyltransferase activity"/>
    <property type="evidence" value="ECO:0007669"/>
    <property type="project" value="UniProtKB-UniRule"/>
</dbReference>
<dbReference type="OrthoDB" id="9806430at2"/>
<keyword evidence="9" id="KW-0479">Metal-binding</keyword>
<dbReference type="InterPro" id="IPR000312">
    <property type="entry name" value="Glycosyl_Trfase_fam3"/>
</dbReference>
<name>E3HDI7_ILYPC</name>
<dbReference type="InterPro" id="IPR035902">
    <property type="entry name" value="Nuc_phospho_transferase"/>
</dbReference>
<feature type="binding site" evidence="9">
    <location>
        <position position="224"/>
    </location>
    <ligand>
        <name>Mg(2+)</name>
        <dbReference type="ChEBI" id="CHEBI:18420"/>
        <label>2</label>
    </ligand>
</feature>
<dbReference type="InterPro" id="IPR005940">
    <property type="entry name" value="Anthranilate_Pribosyl_Tfrase"/>
</dbReference>
<evidence type="ECO:0000256" key="5">
    <source>
        <dbReference type="ARBA" id="ARBA00022822"/>
    </source>
</evidence>
<dbReference type="SUPFAM" id="SSF52418">
    <property type="entry name" value="Nucleoside phosphorylase/phosphoribosyltransferase catalytic domain"/>
    <property type="match status" value="1"/>
</dbReference>
<keyword evidence="12" id="KW-0614">Plasmid</keyword>
<feature type="binding site" evidence="9">
    <location>
        <position position="225"/>
    </location>
    <ligand>
        <name>Mg(2+)</name>
        <dbReference type="ChEBI" id="CHEBI:18420"/>
        <label>1</label>
    </ligand>
</feature>
<feature type="binding site" evidence="9">
    <location>
        <begin position="88"/>
        <end position="91"/>
    </location>
    <ligand>
        <name>5-phospho-alpha-D-ribose 1-diphosphate</name>
        <dbReference type="ChEBI" id="CHEBI:58017"/>
    </ligand>
</feature>
<feature type="binding site" evidence="9">
    <location>
        <position position="90"/>
    </location>
    <ligand>
        <name>Mg(2+)</name>
        <dbReference type="ChEBI" id="CHEBI:18420"/>
        <label>1</label>
    </ligand>
</feature>
<keyword evidence="5 9" id="KW-0822">Tryptophan biosynthesis</keyword>
<evidence type="ECO:0000256" key="3">
    <source>
        <dbReference type="ARBA" id="ARBA00022676"/>
    </source>
</evidence>
<dbReference type="RefSeq" id="WP_013388832.1">
    <property type="nucleotide sequence ID" value="NC_014633.1"/>
</dbReference>
<sequence length="335" mass="36287">MSDVYRKLLDGNSLTSKEMYSLMEDIFDGKLSEVQTASILTALKIKGETSQEIIGGATFMRDRAIAFENDQNSFDPVGTGGDGIHSINISTGTAFIAAAAGIRVIKHGNRSVSSKSGSADVLQSLGMDLTTNKEKMKKALEETGMSFLFAPIYHHSMKQVAGIRKAMGVRTIFNILGPLANPGKANHMLLGVYDKKLMDNMADALIKMGCKRALIVHGMEDGADEISITGKTRVVEVENGRIKEYEIFPENFGLKRATLEDIKGGDPDENRQLLIDALSGKERGAKRDVLLLNAGAALFINGKTENITEGVKLAGKLIDDGIVMETVNSFIEKVK</sequence>
<dbReference type="PANTHER" id="PTHR43285">
    <property type="entry name" value="ANTHRANILATE PHOSPHORIBOSYLTRANSFERASE"/>
    <property type="match status" value="1"/>
</dbReference>
<evidence type="ECO:0000259" key="11">
    <source>
        <dbReference type="Pfam" id="PF02885"/>
    </source>
</evidence>
<protein>
    <recommendedName>
        <fullName evidence="9">Anthranilate phosphoribosyltransferase</fullName>
        <ecNumber evidence="9">2.4.2.18</ecNumber>
    </recommendedName>
</protein>
<evidence type="ECO:0000256" key="2">
    <source>
        <dbReference type="ARBA" id="ARBA00022605"/>
    </source>
</evidence>
<geneLocation type="plasmid" evidence="12 13">
    <name>pILYOP01</name>
</geneLocation>
<dbReference type="Gene3D" id="1.20.970.10">
    <property type="entry name" value="Transferase, Pyrimidine Nucleoside Phosphorylase, Chain C"/>
    <property type="match status" value="1"/>
</dbReference>
<feature type="binding site" evidence="9">
    <location>
        <position position="86"/>
    </location>
    <ligand>
        <name>5-phospho-alpha-D-ribose 1-diphosphate</name>
        <dbReference type="ChEBI" id="CHEBI:58017"/>
    </ligand>
</feature>
<feature type="binding site" evidence="9">
    <location>
        <begin position="106"/>
        <end position="114"/>
    </location>
    <ligand>
        <name>5-phospho-alpha-D-ribose 1-diphosphate</name>
        <dbReference type="ChEBI" id="CHEBI:58017"/>
    </ligand>
</feature>
<keyword evidence="2 9" id="KW-0028">Amino-acid biosynthesis</keyword>
<comment type="similarity">
    <text evidence="9">Belongs to the anthranilate phosphoribosyltransferase family.</text>
</comment>
<dbReference type="InterPro" id="IPR017459">
    <property type="entry name" value="Glycosyl_Trfase_fam3_N_dom"/>
</dbReference>
<dbReference type="HAMAP" id="MF_00211">
    <property type="entry name" value="TrpD"/>
    <property type="match status" value="1"/>
</dbReference>
<dbReference type="Pfam" id="PF02885">
    <property type="entry name" value="Glycos_trans_3N"/>
    <property type="match status" value="1"/>
</dbReference>
<dbReference type="GO" id="GO:0000162">
    <property type="term" value="P:L-tryptophan biosynthetic process"/>
    <property type="evidence" value="ECO:0007669"/>
    <property type="project" value="UniProtKB-UniRule"/>
</dbReference>
<keyword evidence="4 9" id="KW-0808">Transferase</keyword>
<organism evidence="12 13">
    <name type="scientific">Ilyobacter polytropus (strain ATCC 51220 / DSM 2926 / LMG 16218 / CuHBu1)</name>
    <dbReference type="NCBI Taxonomy" id="572544"/>
    <lineage>
        <taxon>Bacteria</taxon>
        <taxon>Fusobacteriati</taxon>
        <taxon>Fusobacteriota</taxon>
        <taxon>Fusobacteriia</taxon>
        <taxon>Fusobacteriales</taxon>
        <taxon>Fusobacteriaceae</taxon>
        <taxon>Ilyobacter</taxon>
    </lineage>
</organism>
<dbReference type="Pfam" id="PF00591">
    <property type="entry name" value="Glycos_transf_3"/>
    <property type="match status" value="1"/>
</dbReference>
<comment type="function">
    <text evidence="9">Catalyzes the transfer of the phosphoribosyl group of 5-phosphorylribose-1-pyrophosphate (PRPP) to anthranilate to yield N-(5'-phosphoribosyl)-anthranilate (PRA).</text>
</comment>
<evidence type="ECO:0000259" key="10">
    <source>
        <dbReference type="Pfam" id="PF00591"/>
    </source>
</evidence>
<feature type="binding site" evidence="9">
    <location>
        <position position="109"/>
    </location>
    <ligand>
        <name>anthranilate</name>
        <dbReference type="ChEBI" id="CHEBI:16567"/>
        <label>1</label>
    </ligand>
</feature>
<comment type="pathway">
    <text evidence="1 9">Amino-acid biosynthesis; L-tryptophan biosynthesis; L-tryptophan from chorismate: step 2/5.</text>
</comment>
<keyword evidence="6 9" id="KW-0057">Aromatic amino acid biosynthesis</keyword>
<evidence type="ECO:0000313" key="13">
    <source>
        <dbReference type="Proteomes" id="UP000006875"/>
    </source>
</evidence>
<dbReference type="InterPro" id="IPR036320">
    <property type="entry name" value="Glycosyl_Trfase_fam3_N_dom_sf"/>
</dbReference>
<feature type="binding site" evidence="9">
    <location>
        <position position="118"/>
    </location>
    <ligand>
        <name>5-phospho-alpha-D-ribose 1-diphosphate</name>
        <dbReference type="ChEBI" id="CHEBI:58017"/>
    </ligand>
</feature>
<keyword evidence="9" id="KW-0460">Magnesium</keyword>
<evidence type="ECO:0000256" key="1">
    <source>
        <dbReference type="ARBA" id="ARBA00004907"/>
    </source>
</evidence>